<dbReference type="Proteomes" id="UP001497525">
    <property type="component" value="Unassembled WGS sequence"/>
</dbReference>
<evidence type="ECO:0000313" key="1">
    <source>
        <dbReference type="EMBL" id="CAL5135714.1"/>
    </source>
</evidence>
<accession>A0AAV2TF37</accession>
<protein>
    <submittedName>
        <fullName evidence="1">Uncharacterized protein</fullName>
    </submittedName>
</protein>
<comment type="caution">
    <text evidence="1">The sequence shown here is derived from an EMBL/GenBank/DDBJ whole genome shotgun (WGS) entry which is preliminary data.</text>
</comment>
<name>A0AAV2TF37_CALDB</name>
<gene>
    <name evidence="1" type="ORF">CDAUBV1_LOCUS9834</name>
</gene>
<reference evidence="1" key="1">
    <citation type="submission" date="2024-06" db="EMBL/GenBank/DDBJ databases">
        <authorList>
            <person name="Liu X."/>
            <person name="Lenzi L."/>
            <person name="Haldenby T S."/>
            <person name="Uol C."/>
        </authorList>
    </citation>
    <scope>NUCLEOTIDE SEQUENCE</scope>
</reference>
<proteinExistence type="predicted"/>
<organism evidence="1 2">
    <name type="scientific">Calicophoron daubneyi</name>
    <name type="common">Rumen fluke</name>
    <name type="synonym">Paramphistomum daubneyi</name>
    <dbReference type="NCBI Taxonomy" id="300641"/>
    <lineage>
        <taxon>Eukaryota</taxon>
        <taxon>Metazoa</taxon>
        <taxon>Spiralia</taxon>
        <taxon>Lophotrochozoa</taxon>
        <taxon>Platyhelminthes</taxon>
        <taxon>Trematoda</taxon>
        <taxon>Digenea</taxon>
        <taxon>Plagiorchiida</taxon>
        <taxon>Pronocephalata</taxon>
        <taxon>Paramphistomoidea</taxon>
        <taxon>Paramphistomidae</taxon>
        <taxon>Calicophoron</taxon>
    </lineage>
</organism>
<dbReference type="AlphaFoldDB" id="A0AAV2TF37"/>
<sequence>MFFFLLAPGVLIFSHIDELWGGNLQAVLVSYLPAVAFLPFPTQTDITYLYPPNPSEELFHGRDALFLVSALCARDFLKSCLLTVLGGVHLQSPPRACPLITAFLRSVFCIWNFIWTAS</sequence>
<evidence type="ECO:0000313" key="2">
    <source>
        <dbReference type="Proteomes" id="UP001497525"/>
    </source>
</evidence>
<dbReference type="EMBL" id="CAXLJL010000267">
    <property type="protein sequence ID" value="CAL5135714.1"/>
    <property type="molecule type" value="Genomic_DNA"/>
</dbReference>